<dbReference type="AlphaFoldDB" id="M6VKR0"/>
<protein>
    <submittedName>
        <fullName evidence="2">Uncharacterized protein</fullName>
    </submittedName>
</protein>
<name>M6VKR0_9LEPT</name>
<accession>M6VKR0</accession>
<feature type="transmembrane region" description="Helical" evidence="1">
    <location>
        <begin position="22"/>
        <end position="39"/>
    </location>
</feature>
<proteinExistence type="predicted"/>
<sequence>MAELTLKISIQTQHSQICDKKLLSYWILIFVINIIPNVMNKRMSIESISEIL</sequence>
<keyword evidence="1" id="KW-1133">Transmembrane helix</keyword>
<organism evidence="2 3">
    <name type="scientific">Leptospira noguchii</name>
    <dbReference type="NCBI Taxonomy" id="28182"/>
    <lineage>
        <taxon>Bacteria</taxon>
        <taxon>Pseudomonadati</taxon>
        <taxon>Spirochaetota</taxon>
        <taxon>Spirochaetia</taxon>
        <taxon>Leptospirales</taxon>
        <taxon>Leptospiraceae</taxon>
        <taxon>Leptospira</taxon>
    </lineage>
</organism>
<evidence type="ECO:0000256" key="1">
    <source>
        <dbReference type="SAM" id="Phobius"/>
    </source>
</evidence>
<comment type="caution">
    <text evidence="2">The sequence shown here is derived from an EMBL/GenBank/DDBJ whole genome shotgun (WGS) entry which is preliminary data.</text>
</comment>
<evidence type="ECO:0000313" key="2">
    <source>
        <dbReference type="EMBL" id="EMO53679.1"/>
    </source>
</evidence>
<keyword evidence="1" id="KW-0472">Membrane</keyword>
<reference evidence="2 3" key="1">
    <citation type="submission" date="2013-01" db="EMBL/GenBank/DDBJ databases">
        <authorList>
            <person name="Harkins D.M."/>
            <person name="Durkin A.S."/>
            <person name="Brinkac L.M."/>
            <person name="Haft D.H."/>
            <person name="Selengut J.D."/>
            <person name="Sanka R."/>
            <person name="DePew J."/>
            <person name="Purushe J."/>
            <person name="Matthias M.A."/>
            <person name="Vinetz J.M."/>
            <person name="Sutton G.G."/>
            <person name="Nierman W.C."/>
            <person name="Fouts D.E."/>
        </authorList>
    </citation>
    <scope>NUCLEOTIDE SEQUENCE [LARGE SCALE GENOMIC DNA]</scope>
    <source>
        <strain evidence="2 3">HAI1536</strain>
    </source>
</reference>
<keyword evidence="1" id="KW-0812">Transmembrane</keyword>
<dbReference type="Proteomes" id="UP000012112">
    <property type="component" value="Unassembled WGS sequence"/>
</dbReference>
<dbReference type="EMBL" id="AKWD02000043">
    <property type="protein sequence ID" value="EMO53679.1"/>
    <property type="molecule type" value="Genomic_DNA"/>
</dbReference>
<gene>
    <name evidence="2" type="ORF">LEP1GSC172_1926</name>
</gene>
<evidence type="ECO:0000313" key="3">
    <source>
        <dbReference type="Proteomes" id="UP000012112"/>
    </source>
</evidence>